<dbReference type="PANTHER" id="PTHR43540:SF6">
    <property type="entry name" value="ISOCHORISMATASE-LIKE DOMAIN-CONTAINING PROTEIN"/>
    <property type="match status" value="1"/>
</dbReference>
<dbReference type="SUPFAM" id="SSF52499">
    <property type="entry name" value="Isochorismatase-like hydrolases"/>
    <property type="match status" value="1"/>
</dbReference>
<gene>
    <name evidence="3" type="ORF">EA472_03400</name>
</gene>
<feature type="domain" description="Isochorismatase-like" evidence="2">
    <location>
        <begin position="38"/>
        <end position="201"/>
    </location>
</feature>
<dbReference type="GO" id="GO:0016787">
    <property type="term" value="F:hydrolase activity"/>
    <property type="evidence" value="ECO:0007669"/>
    <property type="project" value="UniProtKB-KW"/>
</dbReference>
<dbReference type="PANTHER" id="PTHR43540">
    <property type="entry name" value="PEROXYUREIDOACRYLATE/UREIDOACRYLATE AMIDOHYDROLASE-RELATED"/>
    <property type="match status" value="1"/>
</dbReference>
<reference evidence="3 4" key="1">
    <citation type="submission" date="2018-10" db="EMBL/GenBank/DDBJ databases">
        <title>Natrarchaeobius chitinivorans gen. nov., sp. nov., and Natrarchaeobius haloalkaliphilus sp. nov., alkaliphilic, chitin-utilizing haloarchaea from hypersaline alkaline lakes.</title>
        <authorList>
            <person name="Sorokin D.Y."/>
            <person name="Elcheninov A.G."/>
            <person name="Kostrikina N.A."/>
            <person name="Bale N.J."/>
            <person name="Sinninghe Damste J.S."/>
            <person name="Khijniak T.V."/>
            <person name="Kublanov I.V."/>
            <person name="Toshchakov S.V."/>
        </authorList>
    </citation>
    <scope>NUCLEOTIDE SEQUENCE [LARGE SCALE GENOMIC DNA]</scope>
    <source>
        <strain evidence="3 4">AArcht7</strain>
    </source>
</reference>
<comment type="caution">
    <text evidence="3">The sequence shown here is derived from an EMBL/GenBank/DDBJ whole genome shotgun (WGS) entry which is preliminary data.</text>
</comment>
<evidence type="ECO:0000259" key="2">
    <source>
        <dbReference type="Pfam" id="PF00857"/>
    </source>
</evidence>
<proteinExistence type="predicted"/>
<dbReference type="AlphaFoldDB" id="A0A3N6MWK6"/>
<evidence type="ECO:0000313" key="4">
    <source>
        <dbReference type="Proteomes" id="UP000281431"/>
    </source>
</evidence>
<dbReference type="Pfam" id="PF00857">
    <property type="entry name" value="Isochorismatase"/>
    <property type="match status" value="1"/>
</dbReference>
<dbReference type="InterPro" id="IPR000868">
    <property type="entry name" value="Isochorismatase-like_dom"/>
</dbReference>
<name>A0A3N6MWK6_NATCH</name>
<dbReference type="EMBL" id="REFZ01000002">
    <property type="protein sequence ID" value="RQH02361.1"/>
    <property type="molecule type" value="Genomic_DNA"/>
</dbReference>
<dbReference type="CDD" id="cd00431">
    <property type="entry name" value="cysteine_hydrolases"/>
    <property type="match status" value="1"/>
</dbReference>
<keyword evidence="4" id="KW-1185">Reference proteome</keyword>
<dbReference type="InterPro" id="IPR050272">
    <property type="entry name" value="Isochorismatase-like_hydrls"/>
</dbReference>
<keyword evidence="1 3" id="KW-0378">Hydrolase</keyword>
<dbReference type="Gene3D" id="3.40.50.850">
    <property type="entry name" value="Isochorismatase-like"/>
    <property type="match status" value="1"/>
</dbReference>
<evidence type="ECO:0000256" key="1">
    <source>
        <dbReference type="ARBA" id="ARBA00022801"/>
    </source>
</evidence>
<dbReference type="Proteomes" id="UP000281431">
    <property type="component" value="Unassembled WGS sequence"/>
</dbReference>
<sequence length="243" mass="26916">MERRVRDRDETAMDLDEVRQHMSLDDVEADLEIDPEETAVIVVDMENDFVAEGAPLETPMGRAFADELEAFLEGCRDAGSQIIYTTHVHRESGCDMGTMADIWAPIEQRAGLVDETEGVEIYDQIAPQDDDILIKKHRYSGFYGTDLDIILRNSGIENVVITGVTTENCCAMTAREAQFRDYRVVFLADLTGTFDYPDQGFGERSAQEIHETVCTIIGTSVGTLATADDVLEAFGTRAVASDD</sequence>
<accession>A0A3N6MWK6</accession>
<evidence type="ECO:0000313" key="3">
    <source>
        <dbReference type="EMBL" id="RQH02361.1"/>
    </source>
</evidence>
<organism evidence="3 4">
    <name type="scientific">Natrarchaeobius chitinivorans</name>
    <dbReference type="NCBI Taxonomy" id="1679083"/>
    <lineage>
        <taxon>Archaea</taxon>
        <taxon>Methanobacteriati</taxon>
        <taxon>Methanobacteriota</taxon>
        <taxon>Stenosarchaea group</taxon>
        <taxon>Halobacteria</taxon>
        <taxon>Halobacteriales</taxon>
        <taxon>Natrialbaceae</taxon>
        <taxon>Natrarchaeobius</taxon>
    </lineage>
</organism>
<protein>
    <submittedName>
        <fullName evidence="3">Cysteine hydrolase</fullName>
    </submittedName>
</protein>
<dbReference type="InterPro" id="IPR036380">
    <property type="entry name" value="Isochorismatase-like_sf"/>
</dbReference>